<evidence type="ECO:0000256" key="2">
    <source>
        <dbReference type="ARBA" id="ARBA00022658"/>
    </source>
</evidence>
<dbReference type="GeneID" id="18816277"/>
<dbReference type="Pfam" id="PF10165">
    <property type="entry name" value="Ric8"/>
    <property type="match status" value="1"/>
</dbReference>
<dbReference type="PROSITE" id="PS50835">
    <property type="entry name" value="IG_LIKE"/>
    <property type="match status" value="1"/>
</dbReference>
<sequence length="569" mass="61404">MSQLLKTYTNLTPNSPRSSVSDALRAIADDAAPALLAVKMMGRTPAGSRVISLPQNLSALLAIATTLRSNPNSSNEALKCIANTLLLSESSRVTWISKDIGGGEASVEMLERSSGAEELFLASRILFLCTASASSSAKFIQDLVETKRPGNGTIIDIIGTKIDVLLNSILFGAKMSREAMTDLLKFTFNLLVHYPKTVECESQNPTSDTDSQKVMGDFWSQKLDGVLPPLLRVFNSLPLTSPNPLTSPLTHAIHSLITIPLSPSLRNVWFGKYSSNSQSSTNSKSSPSTSSNSSPVGSNKFQLPGTSNRCESPTKETKVGALDRALSSVLAAGRRSLSRSSSPMPSSPAMDTVLHAYDLLDVSLNYFLPGNVDTDHASVRELCKKEGENSLDDLMSPLVLLLTRFCLADEGVRTRLREWLVPSDLDRTRPLEGRSDMLGRCLRLLGSVYHARLKDAVGEMLFAMCDSDATTLSSHFGYGNVAGFLFHKGIVNAPQGSSSSTTNMASGGAAINPITGTVERQSTPIQMTEEEKEREVEKLFTLFDRLEKTGAMPASQNPIRKAIHEGKLG</sequence>
<dbReference type="GO" id="GO:0007186">
    <property type="term" value="P:G protein-coupled receptor signaling pathway"/>
    <property type="evidence" value="ECO:0007669"/>
    <property type="project" value="TreeGrafter"/>
</dbReference>
<name>F8NP66_SERL9</name>
<keyword evidence="3" id="KW-0143">Chaperone</keyword>
<evidence type="ECO:0000313" key="6">
    <source>
        <dbReference type="EMBL" id="EGO27150.1"/>
    </source>
</evidence>
<dbReference type="PANTHER" id="PTHR12425">
    <property type="entry name" value="SYNEMBRYN"/>
    <property type="match status" value="1"/>
</dbReference>
<dbReference type="RefSeq" id="XP_007315241.1">
    <property type="nucleotide sequence ID" value="XM_007315179.1"/>
</dbReference>
<evidence type="ECO:0000256" key="3">
    <source>
        <dbReference type="ARBA" id="ARBA00023186"/>
    </source>
</evidence>
<dbReference type="InterPro" id="IPR007110">
    <property type="entry name" value="Ig-like_dom"/>
</dbReference>
<evidence type="ECO:0000259" key="5">
    <source>
        <dbReference type="PROSITE" id="PS50835"/>
    </source>
</evidence>
<feature type="domain" description="Ig-like" evidence="5">
    <location>
        <begin position="54"/>
        <end position="141"/>
    </location>
</feature>
<dbReference type="GO" id="GO:0005737">
    <property type="term" value="C:cytoplasm"/>
    <property type="evidence" value="ECO:0007669"/>
    <property type="project" value="TreeGrafter"/>
</dbReference>
<dbReference type="GO" id="GO:0005085">
    <property type="term" value="F:guanyl-nucleotide exchange factor activity"/>
    <property type="evidence" value="ECO:0007669"/>
    <property type="project" value="UniProtKB-KW"/>
</dbReference>
<evidence type="ECO:0000256" key="1">
    <source>
        <dbReference type="ARBA" id="ARBA00009049"/>
    </source>
</evidence>
<dbReference type="InterPro" id="IPR019318">
    <property type="entry name" value="Gua_nucleotide_exch_fac_Ric8"/>
</dbReference>
<proteinExistence type="inferred from homology"/>
<gene>
    <name evidence="6" type="ORF">SERLADRAFT_446375</name>
</gene>
<feature type="region of interest" description="Disordered" evidence="4">
    <location>
        <begin position="277"/>
        <end position="318"/>
    </location>
</feature>
<organism>
    <name type="scientific">Serpula lacrymans var. lacrymans (strain S7.9)</name>
    <name type="common">Dry rot fungus</name>
    <dbReference type="NCBI Taxonomy" id="578457"/>
    <lineage>
        <taxon>Eukaryota</taxon>
        <taxon>Fungi</taxon>
        <taxon>Dikarya</taxon>
        <taxon>Basidiomycota</taxon>
        <taxon>Agaricomycotina</taxon>
        <taxon>Agaricomycetes</taxon>
        <taxon>Agaricomycetidae</taxon>
        <taxon>Boletales</taxon>
        <taxon>Coniophorineae</taxon>
        <taxon>Serpulaceae</taxon>
        <taxon>Serpula</taxon>
    </lineage>
</organism>
<dbReference type="OrthoDB" id="5585685at2759"/>
<dbReference type="Proteomes" id="UP000008064">
    <property type="component" value="Unassembled WGS sequence"/>
</dbReference>
<dbReference type="KEGG" id="sla:SERLADRAFT_446375"/>
<keyword evidence="2" id="KW-0344">Guanine-nucleotide releasing factor</keyword>
<evidence type="ECO:0000256" key="4">
    <source>
        <dbReference type="SAM" id="MobiDB-lite"/>
    </source>
</evidence>
<dbReference type="HOGENOM" id="CLU_015532_1_0_1"/>
<dbReference type="AlphaFoldDB" id="F8NP66"/>
<dbReference type="GO" id="GO:0001965">
    <property type="term" value="F:G-protein alpha-subunit binding"/>
    <property type="evidence" value="ECO:0007669"/>
    <property type="project" value="TreeGrafter"/>
</dbReference>
<feature type="compositionally biased region" description="Low complexity" evidence="4">
    <location>
        <begin position="277"/>
        <end position="300"/>
    </location>
</feature>
<comment type="similarity">
    <text evidence="1">Belongs to the synembryn family.</text>
</comment>
<reference evidence="6" key="1">
    <citation type="submission" date="2011-04" db="EMBL/GenBank/DDBJ databases">
        <title>Evolution of plant cell wall degrading machinery underlies the functional diversity of forest fungi.</title>
        <authorList>
            <consortium name="US DOE Joint Genome Institute (JGI-PGF)"/>
            <person name="Eastwood D.C."/>
            <person name="Floudas D."/>
            <person name="Binder M."/>
            <person name="Majcherczyk A."/>
            <person name="Schneider P."/>
            <person name="Aerts A."/>
            <person name="Asiegbu F.O."/>
            <person name="Baker S.E."/>
            <person name="Barry K."/>
            <person name="Bendiksby M."/>
            <person name="Blumentritt M."/>
            <person name="Coutinho P.M."/>
            <person name="Cullen D."/>
            <person name="Cullen D."/>
            <person name="Gathman A."/>
            <person name="Goodell B."/>
            <person name="Henrissat B."/>
            <person name="Ihrmark K."/>
            <person name="Kauserud H."/>
            <person name="Kohler A."/>
            <person name="LaButti K."/>
            <person name="Lapidus A."/>
            <person name="Lavin J.L."/>
            <person name="Lee Y.-H."/>
            <person name="Lindquist E."/>
            <person name="Lilly W."/>
            <person name="Lucas S."/>
            <person name="Morin E."/>
            <person name="Murat C."/>
            <person name="Oguiza J.A."/>
            <person name="Park J."/>
            <person name="Pisabarro A.G."/>
            <person name="Riley R."/>
            <person name="Rosling A."/>
            <person name="Salamov A."/>
            <person name="Schmidt O."/>
            <person name="Schmutz J."/>
            <person name="Skrede I."/>
            <person name="Stenlid J."/>
            <person name="Wiebenga A."/>
            <person name="Xie X."/>
            <person name="Kues U."/>
            <person name="Hibbett D.S."/>
            <person name="Hoffmeister D."/>
            <person name="Hogberg N."/>
            <person name="Martin F."/>
            <person name="Grigoriev I.V."/>
            <person name="Watkinson S.C."/>
        </authorList>
    </citation>
    <scope>NUCLEOTIDE SEQUENCE</scope>
    <source>
        <strain evidence="6">S7.9</strain>
    </source>
</reference>
<accession>F8NP66</accession>
<dbReference type="EMBL" id="GL945431">
    <property type="protein sequence ID" value="EGO27150.1"/>
    <property type="molecule type" value="Genomic_DNA"/>
</dbReference>
<dbReference type="PANTHER" id="PTHR12425:SF5">
    <property type="entry name" value="SYNEMBRYN"/>
    <property type="match status" value="1"/>
</dbReference>
<protein>
    <recommendedName>
        <fullName evidence="5">Ig-like domain-containing protein</fullName>
    </recommendedName>
</protein>